<dbReference type="GO" id="GO:0000155">
    <property type="term" value="F:phosphorelay sensor kinase activity"/>
    <property type="evidence" value="ECO:0007669"/>
    <property type="project" value="UniProtKB-UniRule"/>
</dbReference>
<evidence type="ECO:0000256" key="10">
    <source>
        <dbReference type="ARBA" id="ARBA00022840"/>
    </source>
</evidence>
<keyword evidence="19" id="KW-1185">Reference proteome</keyword>
<dbReference type="InterPro" id="IPR029095">
    <property type="entry name" value="NarX-like_N"/>
</dbReference>
<dbReference type="CDD" id="cd06225">
    <property type="entry name" value="HAMP"/>
    <property type="match status" value="1"/>
</dbReference>
<accession>A4BGQ5</accession>
<evidence type="ECO:0000313" key="19">
    <source>
        <dbReference type="Proteomes" id="UP000005953"/>
    </source>
</evidence>
<dbReference type="SMART" id="SM00304">
    <property type="entry name" value="HAMP"/>
    <property type="match status" value="1"/>
</dbReference>
<dbReference type="InterPro" id="IPR050482">
    <property type="entry name" value="Sensor_HK_TwoCompSys"/>
</dbReference>
<dbReference type="CDD" id="cd16917">
    <property type="entry name" value="HATPase_UhpB-NarQ-NarX-like"/>
    <property type="match status" value="1"/>
</dbReference>
<dbReference type="PANTHER" id="PTHR24421">
    <property type="entry name" value="NITRATE/NITRITE SENSOR PROTEIN NARX-RELATED"/>
    <property type="match status" value="1"/>
</dbReference>
<dbReference type="SMART" id="SM00387">
    <property type="entry name" value="HATPase_c"/>
    <property type="match status" value="1"/>
</dbReference>
<dbReference type="GO" id="GO:0046983">
    <property type="term" value="F:protein dimerization activity"/>
    <property type="evidence" value="ECO:0007669"/>
    <property type="project" value="UniProtKB-UniRule"/>
</dbReference>
<evidence type="ECO:0000259" key="17">
    <source>
        <dbReference type="PROSITE" id="PS50885"/>
    </source>
</evidence>
<proteinExistence type="predicted"/>
<dbReference type="Pfam" id="PF02518">
    <property type="entry name" value="HATPase_c"/>
    <property type="match status" value="1"/>
</dbReference>
<dbReference type="InterPro" id="IPR016380">
    <property type="entry name" value="Sig_transdc_His_kin_NarX/NarQ"/>
</dbReference>
<dbReference type="PANTHER" id="PTHR24421:SF10">
    <property type="entry name" value="NITRATE_NITRITE SENSOR PROTEIN NARQ"/>
    <property type="match status" value="1"/>
</dbReference>
<dbReference type="STRING" id="314283.MED297_14345"/>
<keyword evidence="3 14" id="KW-1003">Cell membrane</keyword>
<dbReference type="Pfam" id="PF00672">
    <property type="entry name" value="HAMP"/>
    <property type="match status" value="1"/>
</dbReference>
<keyword evidence="12 14" id="KW-0902">Two-component regulatory system</keyword>
<feature type="transmembrane region" description="Helical" evidence="15">
    <location>
        <begin position="157"/>
        <end position="174"/>
    </location>
</feature>
<dbReference type="EMBL" id="AAOE01000017">
    <property type="protein sequence ID" value="EAR08703.1"/>
    <property type="molecule type" value="Genomic_DNA"/>
</dbReference>
<evidence type="ECO:0000259" key="16">
    <source>
        <dbReference type="PROSITE" id="PS50109"/>
    </source>
</evidence>
<dbReference type="HOGENOM" id="CLU_000445_20_10_6"/>
<dbReference type="SUPFAM" id="SSF158472">
    <property type="entry name" value="HAMP domain-like"/>
    <property type="match status" value="1"/>
</dbReference>
<dbReference type="InterPro" id="IPR005467">
    <property type="entry name" value="His_kinase_dom"/>
</dbReference>
<dbReference type="InterPro" id="IPR042295">
    <property type="entry name" value="NarX-like_N_sf"/>
</dbReference>
<dbReference type="PROSITE" id="PS50109">
    <property type="entry name" value="HIS_KIN"/>
    <property type="match status" value="1"/>
</dbReference>
<dbReference type="CDD" id="cd19408">
    <property type="entry name" value="NarX_NarQ_sensor"/>
    <property type="match status" value="1"/>
</dbReference>
<keyword evidence="9 14" id="KW-0418">Kinase</keyword>
<dbReference type="EC" id="2.7.13.3" evidence="14"/>
<evidence type="ECO:0000256" key="2">
    <source>
        <dbReference type="ARBA" id="ARBA00004429"/>
    </source>
</evidence>
<evidence type="ECO:0000256" key="7">
    <source>
        <dbReference type="ARBA" id="ARBA00022692"/>
    </source>
</evidence>
<evidence type="ECO:0000256" key="1">
    <source>
        <dbReference type="ARBA" id="ARBA00000085"/>
    </source>
</evidence>
<keyword evidence="13 14" id="KW-0472">Membrane</keyword>
<dbReference type="RefSeq" id="WP_008042853.1">
    <property type="nucleotide sequence ID" value="NZ_CH724149.1"/>
</dbReference>
<dbReference type="Gene3D" id="3.30.565.10">
    <property type="entry name" value="Histidine kinase-like ATPase, C-terminal domain"/>
    <property type="match status" value="1"/>
</dbReference>
<dbReference type="InterPro" id="IPR011712">
    <property type="entry name" value="Sig_transdc_His_kin_sub3_dim/P"/>
</dbReference>
<dbReference type="InterPro" id="IPR036890">
    <property type="entry name" value="HATPase_C_sf"/>
</dbReference>
<dbReference type="OrthoDB" id="9811306at2"/>
<dbReference type="Gene3D" id="1.20.120.960">
    <property type="entry name" value="Histidine kinase NarX, sensor domain"/>
    <property type="match status" value="1"/>
</dbReference>
<keyword evidence="10 14" id="KW-0067">ATP-binding</keyword>
<dbReference type="AlphaFoldDB" id="A4BGQ5"/>
<feature type="domain" description="Histidine kinase" evidence="16">
    <location>
        <begin position="357"/>
        <end position="556"/>
    </location>
</feature>
<evidence type="ECO:0000256" key="13">
    <source>
        <dbReference type="ARBA" id="ARBA00023136"/>
    </source>
</evidence>
<comment type="subcellular location">
    <subcellularLocation>
        <location evidence="2">Cell inner membrane</location>
        <topology evidence="2">Multi-pass membrane protein</topology>
    </subcellularLocation>
</comment>
<evidence type="ECO:0000256" key="6">
    <source>
        <dbReference type="ARBA" id="ARBA00022679"/>
    </source>
</evidence>
<organism evidence="18 19">
    <name type="scientific">Reinekea blandensis MED297</name>
    <dbReference type="NCBI Taxonomy" id="314283"/>
    <lineage>
        <taxon>Bacteria</taxon>
        <taxon>Pseudomonadati</taxon>
        <taxon>Pseudomonadota</taxon>
        <taxon>Gammaproteobacteria</taxon>
        <taxon>Oceanospirillales</taxon>
        <taxon>Saccharospirillaceae</taxon>
        <taxon>Reinekea</taxon>
    </lineage>
</organism>
<evidence type="ECO:0000256" key="9">
    <source>
        <dbReference type="ARBA" id="ARBA00022777"/>
    </source>
</evidence>
<keyword evidence="11 15" id="KW-1133">Transmembrane helix</keyword>
<dbReference type="PIRSF" id="PIRSF003167">
    <property type="entry name" value="STHK_NarX/NarQ"/>
    <property type="match status" value="1"/>
</dbReference>
<gene>
    <name evidence="18" type="ORF">MED297_14345</name>
</gene>
<dbReference type="InterPro" id="IPR003660">
    <property type="entry name" value="HAMP_dom"/>
</dbReference>
<evidence type="ECO:0000256" key="5">
    <source>
        <dbReference type="ARBA" id="ARBA00022553"/>
    </source>
</evidence>
<keyword evidence="6 14" id="KW-0808">Transferase</keyword>
<evidence type="ECO:0000313" key="18">
    <source>
        <dbReference type="EMBL" id="EAR08703.1"/>
    </source>
</evidence>
<keyword evidence="7 15" id="KW-0812">Transmembrane</keyword>
<dbReference type="SUPFAM" id="SSF55874">
    <property type="entry name" value="ATPase domain of HSP90 chaperone/DNA topoisomerase II/histidine kinase"/>
    <property type="match status" value="1"/>
</dbReference>
<feature type="domain" description="HAMP" evidence="17">
    <location>
        <begin position="176"/>
        <end position="228"/>
    </location>
</feature>
<keyword evidence="5" id="KW-0597">Phosphoprotein</keyword>
<dbReference type="Gene3D" id="1.10.8.500">
    <property type="entry name" value="HAMP domain in histidine kinase"/>
    <property type="match status" value="1"/>
</dbReference>
<dbReference type="PROSITE" id="PS50885">
    <property type="entry name" value="HAMP"/>
    <property type="match status" value="1"/>
</dbReference>
<sequence>MLKFARYPVASLLIIGLITLAALAAVSGLYTLWMTTVLSGDAKAVNLSGSLRMQSYRIAYLLEQDAPQEHIASLLDTFEERLTSAALKGQIPSDHPHLTAAFSTVEQRFEQMHTAAIETPEIYLQEVDAFVEDIDTMVAQLESWSENKVQNLREQQILITLLSLLAAILFAIIINRRVVLPLQRLIRTVHRIGRGDRSARVDFQGRDEFGRLASTLNRMADEISQVHGSLESTIQEQTAELSRNNRILEFLFTLSQRLSTEKPDITALKHQSVEELRLICPEHSINWHQQMYETSPQGYVVRCDADQSYLICEQRNGLTAWQKQLLQTVSDLFDNAISRMGAYDHENRIALLNERSSIARELHDSLAQQLSYLKIQVVRLVKLRERQADEETLNSIIDELRDGLNSSYRKLRELLVTFRSQLDEPGLLPSVKAAIDDVNRMSPNCQIHLYIEDNWPETLTPSQEIHCMHVIREAITNVVKHAKAENAVVSMKRLPSNTLQVTINDDGIGFGETLTKPMHYGLDIMAERAIRIGGNIDYKNLNHGGAGVTLTFPLNASEEDRL</sequence>
<keyword evidence="4 14" id="KW-0997">Cell inner membrane</keyword>
<evidence type="ECO:0000256" key="14">
    <source>
        <dbReference type="PIRNR" id="PIRNR003167"/>
    </source>
</evidence>
<dbReference type="Pfam" id="PF13675">
    <property type="entry name" value="PilJ"/>
    <property type="match status" value="1"/>
</dbReference>
<dbReference type="Pfam" id="PF07730">
    <property type="entry name" value="HisKA_3"/>
    <property type="match status" value="1"/>
</dbReference>
<dbReference type="Proteomes" id="UP000005953">
    <property type="component" value="Unassembled WGS sequence"/>
</dbReference>
<evidence type="ECO:0000256" key="12">
    <source>
        <dbReference type="ARBA" id="ARBA00023012"/>
    </source>
</evidence>
<evidence type="ECO:0000256" key="15">
    <source>
        <dbReference type="SAM" id="Phobius"/>
    </source>
</evidence>
<keyword evidence="8 14" id="KW-0547">Nucleotide-binding</keyword>
<evidence type="ECO:0000256" key="8">
    <source>
        <dbReference type="ARBA" id="ARBA00022741"/>
    </source>
</evidence>
<dbReference type="Gene3D" id="1.20.5.1930">
    <property type="match status" value="1"/>
</dbReference>
<dbReference type="GO" id="GO:0005524">
    <property type="term" value="F:ATP binding"/>
    <property type="evidence" value="ECO:0007669"/>
    <property type="project" value="UniProtKB-UniRule"/>
</dbReference>
<protein>
    <recommendedName>
        <fullName evidence="14">Sensor protein</fullName>
        <ecNumber evidence="14">2.7.13.3</ecNumber>
    </recommendedName>
</protein>
<dbReference type="InterPro" id="IPR003594">
    <property type="entry name" value="HATPase_dom"/>
</dbReference>
<comment type="catalytic activity">
    <reaction evidence="1 14">
        <text>ATP + protein L-histidine = ADP + protein N-phospho-L-histidine.</text>
        <dbReference type="EC" id="2.7.13.3"/>
    </reaction>
</comment>
<comment type="caution">
    <text evidence="18">The sequence shown here is derived from an EMBL/GenBank/DDBJ whole genome shotgun (WGS) entry which is preliminary data.</text>
</comment>
<dbReference type="GO" id="GO:0005886">
    <property type="term" value="C:plasma membrane"/>
    <property type="evidence" value="ECO:0007669"/>
    <property type="project" value="UniProtKB-SubCell"/>
</dbReference>
<evidence type="ECO:0000256" key="3">
    <source>
        <dbReference type="ARBA" id="ARBA00022475"/>
    </source>
</evidence>
<evidence type="ECO:0000256" key="11">
    <source>
        <dbReference type="ARBA" id="ARBA00022989"/>
    </source>
</evidence>
<evidence type="ECO:0000256" key="4">
    <source>
        <dbReference type="ARBA" id="ARBA00022519"/>
    </source>
</evidence>
<reference evidence="18 19" key="1">
    <citation type="submission" date="2006-02" db="EMBL/GenBank/DDBJ databases">
        <authorList>
            <person name="Pinhassi J."/>
            <person name="Pedros-Alio C."/>
            <person name="Ferriera S."/>
            <person name="Johnson J."/>
            <person name="Kravitz S."/>
            <person name="Halpern A."/>
            <person name="Remington K."/>
            <person name="Beeson K."/>
            <person name="Tran B."/>
            <person name="Rogers Y.-H."/>
            <person name="Friedman R."/>
            <person name="Venter J.C."/>
        </authorList>
    </citation>
    <scope>NUCLEOTIDE SEQUENCE [LARGE SCALE GENOMIC DNA]</scope>
    <source>
        <strain evidence="18 19">MED297</strain>
    </source>
</reference>
<name>A4BGQ5_9GAMM</name>